<proteinExistence type="predicted"/>
<dbReference type="EMBL" id="LOXM01000281">
    <property type="protein sequence ID" value="KVG53031.1"/>
    <property type="molecule type" value="Genomic_DNA"/>
</dbReference>
<dbReference type="InterPro" id="IPR009553">
    <property type="entry name" value="DUF1173"/>
</dbReference>
<dbReference type="AlphaFoldDB" id="A0A118HJG7"/>
<reference evidence="1 2" key="1">
    <citation type="submission" date="2015-11" db="EMBL/GenBank/DDBJ databases">
        <title>Expanding the genomic diversity of Burkholderia species for the development of highly accurate diagnostics.</title>
        <authorList>
            <person name="Sahl J."/>
            <person name="Keim P."/>
            <person name="Wagner D."/>
        </authorList>
    </citation>
    <scope>NUCLEOTIDE SEQUENCE [LARGE SCALE GENOMIC DNA]</scope>
    <source>
        <strain evidence="1 2">MSMB2036</strain>
    </source>
</reference>
<gene>
    <name evidence="1" type="ORF">WJ33_08545</name>
</gene>
<comment type="caution">
    <text evidence="1">The sequence shown here is derived from an EMBL/GenBank/DDBJ whole genome shotgun (WGS) entry which is preliminary data.</text>
</comment>
<protein>
    <submittedName>
        <fullName evidence="1">Uncharacterized protein</fullName>
    </submittedName>
</protein>
<name>A0A118HJG7_9BURK</name>
<sequence>MTCFKIAAKVYRADAPHLSDALVTLYGSPTRLRCLCLDGGVEMGIAKRGSSYVVKQLSGYGVQHMFDCEFYEPPMYPPWELT</sequence>
<dbReference type="Proteomes" id="UP000064029">
    <property type="component" value="Unassembled WGS sequence"/>
</dbReference>
<evidence type="ECO:0000313" key="2">
    <source>
        <dbReference type="Proteomes" id="UP000064029"/>
    </source>
</evidence>
<evidence type="ECO:0000313" key="1">
    <source>
        <dbReference type="EMBL" id="KVG53031.1"/>
    </source>
</evidence>
<organism evidence="1 2">
    <name type="scientific">Burkholderia ubonensis</name>
    <dbReference type="NCBI Taxonomy" id="101571"/>
    <lineage>
        <taxon>Bacteria</taxon>
        <taxon>Pseudomonadati</taxon>
        <taxon>Pseudomonadota</taxon>
        <taxon>Betaproteobacteria</taxon>
        <taxon>Burkholderiales</taxon>
        <taxon>Burkholderiaceae</taxon>
        <taxon>Burkholderia</taxon>
        <taxon>Burkholderia cepacia complex</taxon>
    </lineage>
</organism>
<dbReference type="Pfam" id="PF06666">
    <property type="entry name" value="DUF1173"/>
    <property type="match status" value="1"/>
</dbReference>
<accession>A0A118HJG7</accession>
<dbReference type="RefSeq" id="WP_059760418.1">
    <property type="nucleotide sequence ID" value="NZ_CP013415.1"/>
</dbReference>
<dbReference type="OrthoDB" id="5572968at2"/>